<dbReference type="FunFam" id="3.60.20.10:FF:000001">
    <property type="entry name" value="Glutamate synthase, large subunit"/>
    <property type="match status" value="1"/>
</dbReference>
<evidence type="ECO:0000256" key="19">
    <source>
        <dbReference type="ARBA" id="ARBA00072108"/>
    </source>
</evidence>
<dbReference type="InterPro" id="IPR036485">
    <property type="entry name" value="Glu_synth_asu_C_sf"/>
</dbReference>
<comment type="pathway">
    <text evidence="17">Amino-acid biosynthesis; L-glutamate biosynthesis via GLT pathway; L-glutamate from 2-oxoglutarate and L-glutamine (NADP(+) route): step 1/1.</text>
</comment>
<keyword evidence="13" id="KW-0408">Iron</keyword>
<comment type="similarity">
    <text evidence="4">Belongs to the glutamate synthase family.</text>
</comment>
<dbReference type="Proteomes" id="UP000277424">
    <property type="component" value="Unassembled WGS sequence"/>
</dbReference>
<evidence type="ECO:0000313" key="24">
    <source>
        <dbReference type="Proteomes" id="UP000277424"/>
    </source>
</evidence>
<dbReference type="NCBIfam" id="NF008730">
    <property type="entry name" value="PRK11750.1"/>
    <property type="match status" value="1"/>
</dbReference>
<dbReference type="FunFam" id="3.20.20.70:FF:000097">
    <property type="entry name" value="Glutamate synthase, large subunit"/>
    <property type="match status" value="1"/>
</dbReference>
<comment type="cofactor">
    <cofactor evidence="3">
        <name>FAD</name>
        <dbReference type="ChEBI" id="CHEBI:57692"/>
    </cofactor>
</comment>
<evidence type="ECO:0000256" key="6">
    <source>
        <dbReference type="ARBA" id="ARBA00022605"/>
    </source>
</evidence>
<dbReference type="OrthoDB" id="9758182at2"/>
<proteinExistence type="inferred from homology"/>
<evidence type="ECO:0000256" key="2">
    <source>
        <dbReference type="ARBA" id="ARBA00001927"/>
    </source>
</evidence>
<accession>A0A420WBG4</accession>
<keyword evidence="12" id="KW-0560">Oxidoreductase</keyword>
<dbReference type="SUPFAM" id="SSF56235">
    <property type="entry name" value="N-terminal nucleophile aminohydrolases (Ntn hydrolases)"/>
    <property type="match status" value="1"/>
</dbReference>
<evidence type="ECO:0000256" key="17">
    <source>
        <dbReference type="ARBA" id="ARBA00037898"/>
    </source>
</evidence>
<organism evidence="23 24">
    <name type="scientific">Oceanibaculum indicum</name>
    <dbReference type="NCBI Taxonomy" id="526216"/>
    <lineage>
        <taxon>Bacteria</taxon>
        <taxon>Pseudomonadati</taxon>
        <taxon>Pseudomonadota</taxon>
        <taxon>Alphaproteobacteria</taxon>
        <taxon>Rhodospirillales</taxon>
        <taxon>Oceanibaculaceae</taxon>
        <taxon>Oceanibaculum</taxon>
    </lineage>
</organism>
<dbReference type="Pfam" id="PF01493">
    <property type="entry name" value="GXGXG"/>
    <property type="match status" value="1"/>
</dbReference>
<dbReference type="InterPro" id="IPR017932">
    <property type="entry name" value="GATase_2_dom"/>
</dbReference>
<evidence type="ECO:0000256" key="16">
    <source>
        <dbReference type="ARBA" id="ARBA00023291"/>
    </source>
</evidence>
<dbReference type="InterPro" id="IPR013785">
    <property type="entry name" value="Aldolase_TIM"/>
</dbReference>
<keyword evidence="6" id="KW-0028">Amino-acid biosynthesis</keyword>
<name>A0A420WBG4_9PROT</name>
<dbReference type="PROSITE" id="PS51278">
    <property type="entry name" value="GATASE_TYPE_2"/>
    <property type="match status" value="1"/>
</dbReference>
<evidence type="ECO:0000256" key="18">
    <source>
        <dbReference type="ARBA" id="ARBA00048151"/>
    </source>
</evidence>
<dbReference type="GO" id="GO:0004355">
    <property type="term" value="F:glutamate synthase (NADPH) activity"/>
    <property type="evidence" value="ECO:0007669"/>
    <property type="project" value="UniProtKB-EC"/>
</dbReference>
<dbReference type="Gene3D" id="2.160.20.60">
    <property type="entry name" value="Glutamate synthase, alpha subunit, C-terminal domain"/>
    <property type="match status" value="1"/>
</dbReference>
<dbReference type="GO" id="GO:0019676">
    <property type="term" value="P:ammonia assimilation cycle"/>
    <property type="evidence" value="ECO:0007669"/>
    <property type="project" value="TreeGrafter"/>
</dbReference>
<dbReference type="RefSeq" id="WP_121220944.1">
    <property type="nucleotide sequence ID" value="NZ_RBIG01000003.1"/>
</dbReference>
<evidence type="ECO:0000256" key="7">
    <source>
        <dbReference type="ARBA" id="ARBA00022630"/>
    </source>
</evidence>
<feature type="region of interest" description="Disordered" evidence="21">
    <location>
        <begin position="915"/>
        <end position="943"/>
    </location>
</feature>
<evidence type="ECO:0000313" key="23">
    <source>
        <dbReference type="EMBL" id="RKQ68344.1"/>
    </source>
</evidence>
<dbReference type="InterPro" id="IPR029055">
    <property type="entry name" value="Ntn_hydrolases_N"/>
</dbReference>
<dbReference type="GO" id="GO:0006537">
    <property type="term" value="P:glutamate biosynthetic process"/>
    <property type="evidence" value="ECO:0007669"/>
    <property type="project" value="UniProtKB-KW"/>
</dbReference>
<evidence type="ECO:0000256" key="8">
    <source>
        <dbReference type="ARBA" id="ARBA00022643"/>
    </source>
</evidence>
<dbReference type="SUPFAM" id="SSF51395">
    <property type="entry name" value="FMN-linked oxidoreductases"/>
    <property type="match status" value="1"/>
</dbReference>
<dbReference type="EC" id="1.4.1.13" evidence="5"/>
<dbReference type="PANTHER" id="PTHR11938">
    <property type="entry name" value="FAD NADPH DEHYDROGENASE/OXIDOREDUCTASE"/>
    <property type="match status" value="1"/>
</dbReference>
<keyword evidence="7" id="KW-0285">Flavoprotein</keyword>
<dbReference type="InterPro" id="IPR006982">
    <property type="entry name" value="Glu_synth_centr_N"/>
</dbReference>
<keyword evidence="8" id="KW-0288">FMN</keyword>
<evidence type="ECO:0000256" key="3">
    <source>
        <dbReference type="ARBA" id="ARBA00001974"/>
    </source>
</evidence>
<keyword evidence="11" id="KW-0315">Glutamine amidotransferase</keyword>
<dbReference type="InterPro" id="IPR002932">
    <property type="entry name" value="Glu_synthdom"/>
</dbReference>
<evidence type="ECO:0000256" key="5">
    <source>
        <dbReference type="ARBA" id="ARBA00012079"/>
    </source>
</evidence>
<dbReference type="GO" id="GO:0046872">
    <property type="term" value="F:metal ion binding"/>
    <property type="evidence" value="ECO:0007669"/>
    <property type="project" value="UniProtKB-KW"/>
</dbReference>
<dbReference type="Pfam" id="PF00310">
    <property type="entry name" value="GATase_2"/>
    <property type="match status" value="1"/>
</dbReference>
<reference evidence="23 24" key="1">
    <citation type="submission" date="2018-10" db="EMBL/GenBank/DDBJ databases">
        <title>Comparative analysis of microorganisms from saline springs in Andes Mountain Range, Colombia.</title>
        <authorList>
            <person name="Rubin E."/>
        </authorList>
    </citation>
    <scope>NUCLEOTIDE SEQUENCE [LARGE SCALE GENOMIC DNA]</scope>
    <source>
        <strain evidence="23 24">USBA 36</strain>
    </source>
</reference>
<dbReference type="GO" id="GO:0051538">
    <property type="term" value="F:3 iron, 4 sulfur cluster binding"/>
    <property type="evidence" value="ECO:0007669"/>
    <property type="project" value="UniProtKB-KW"/>
</dbReference>
<evidence type="ECO:0000256" key="14">
    <source>
        <dbReference type="ARBA" id="ARBA00023014"/>
    </source>
</evidence>
<evidence type="ECO:0000259" key="22">
    <source>
        <dbReference type="PROSITE" id="PS51278"/>
    </source>
</evidence>
<dbReference type="CDD" id="cd00713">
    <property type="entry name" value="GltS"/>
    <property type="match status" value="1"/>
</dbReference>
<dbReference type="FunFam" id="2.160.20.60:FF:000001">
    <property type="entry name" value="Glutamate synthase, large subunit"/>
    <property type="match status" value="1"/>
</dbReference>
<evidence type="ECO:0000256" key="15">
    <source>
        <dbReference type="ARBA" id="ARBA00023164"/>
    </source>
</evidence>
<dbReference type="InterPro" id="IPR002489">
    <property type="entry name" value="Glu_synth_asu_C"/>
</dbReference>
<comment type="catalytic activity">
    <reaction evidence="18">
        <text>2 L-glutamate + NADP(+) = L-glutamine + 2-oxoglutarate + NADPH + H(+)</text>
        <dbReference type="Rhea" id="RHEA:15501"/>
        <dbReference type="ChEBI" id="CHEBI:15378"/>
        <dbReference type="ChEBI" id="CHEBI:16810"/>
        <dbReference type="ChEBI" id="CHEBI:29985"/>
        <dbReference type="ChEBI" id="CHEBI:57783"/>
        <dbReference type="ChEBI" id="CHEBI:58349"/>
        <dbReference type="ChEBI" id="CHEBI:58359"/>
        <dbReference type="EC" id="1.4.1.13"/>
    </reaction>
</comment>
<keyword evidence="14" id="KW-0411">Iron-sulfur</keyword>
<evidence type="ECO:0000256" key="1">
    <source>
        <dbReference type="ARBA" id="ARBA00001917"/>
    </source>
</evidence>
<sequence length="1517" mass="166066">MGIEKITQDSGQQFVSEYRRNAEILAETGLYDPADEHDACGVGFVASLDATARRDVVEAGINALKAVWHRGAVDADGKTGDGAGIHIEIPQDFFREVVERLGFRTDSTRMAVGQVFLPRTSFDQQETCRSIVETEILNFGYTIYGWRQVPISIEVIGDKANATRPEIEQIMICNSKGVPETTFERDLYIIRRRIEKRVLDAHITEFYICSLSCRSIIYKGMFLAEQLTIFYPDLLDERFVSRFAIYHQRYSTNTFPTWRLAQPFRVLAHNGEINTVKGNINWMMSHETRMAAPAFGDHGEDLKPVIQSGSSDSAALDAVFELLCQGGRELPMVKTMMMPEAWGEHTDLPQAVKDMYAYCNSVMEPWDGPAAIAACFGDWVIGGMDRNGLRPMRYTVTGDKLLIAGSETGMVKVDESRVLEKGRLDPGEMIGVDLATGRVFHDGPLKDHLAGKRPFGDWIAGSVKLDKLIRGDQSEPAYLSREELRRREVAYGWSLEDLELILQPMVEDAKEAVGSMGDDTPVAVLSQTYRGLHHFFRQNFSQVTNPPIDSLRERRVMTLKTRLGNLGNILDEDPTQCQHLLLESPVLSSAEFEAMRAYMGDMAVDIDCTFDAGEDGEEALRQAITRIRREAEEAVRGGCAHVILSDEAMNEDRAAIPMILAVGAVHSHLVRQNLRTFTSLNVRSGECLDVHYVAVLIGVGATTVNAYLAQEAIAGRHARGLFPGMSLEECVRRYKKALDEGLLKIMSKMGISVLSSYRGGYHFEAIGLSRALVAEFFPGMPSRISGIGLPGIQRQVLAQHGRGYAEDFTALPVGGFYRFRQRGETHAFEGSLIHMLQHACDNDSYSTYRKYAETVRQMPAVSLRDLLDFRPQKEAIPVEEVDSITEIRKRLVAPGISLGALSPEAHETLSIAMNRIGAKSDSGEGGEDPARYKPRPNGDNPSSAIKQIASGRFGVTAEYLNNCREIEIKMAQGAKPGEGGQLPGMKVTGLIARLRHSTPGVTLISPPPHHDIYSIEDLAQLIYDLKQINPEAKVCVKLVARSGIGTIAAGVAKAKADTILISGHSGGTGASPQTSIKYAGIPWEMGLSEVHQVLTLNRLRHRVTLRVDGGIKTGRDVVIAAMLGAEEFGLGTASLVAMGCLMVRQCHSNTCPVGICSQDEELRAKFEGTPEKVVNLFSFVAEEVREILASLGVNTLNDIVGRSDLLAQVNRGSSDVDALDLNAILAQADPGDYPRYCTLEGRNEVPDTLDAKMLADAKPFLKDGEKMQLTYNISNTMRAIGTRLSSHIVRKYGMTGLQPGHLTVRLRGSAGQSLGAFAVQGIKLEVFGDANDYVGKGLSGGAIVVRPMTSSPLVTNENTIIGNTVLYGATAGTLFAAGQAGERFAVRNSGAEAVVEGCGSNGCEYMTGGTVAILGPVGDNFAAGMTGGMAFIHDSDGSFERRVNPETVIWQRLESPYWTEVLQSLIRRHAEETHSAFAQRLLIDWKLEAGTFWQVVPKEMLNKLPQPLSAEPAELRA</sequence>
<evidence type="ECO:0000256" key="9">
    <source>
        <dbReference type="ARBA" id="ARBA00022723"/>
    </source>
</evidence>
<evidence type="ECO:0000256" key="12">
    <source>
        <dbReference type="ARBA" id="ARBA00023002"/>
    </source>
</evidence>
<feature type="domain" description="Glutamine amidotransferase type-2" evidence="22">
    <location>
        <begin position="40"/>
        <end position="435"/>
    </location>
</feature>
<keyword evidence="9" id="KW-0479">Metal-binding</keyword>
<evidence type="ECO:0000256" key="10">
    <source>
        <dbReference type="ARBA" id="ARBA00022827"/>
    </source>
</evidence>
<dbReference type="SUPFAM" id="SSF69336">
    <property type="entry name" value="Alpha subunit of glutamate synthase, C-terminal domain"/>
    <property type="match status" value="1"/>
</dbReference>
<comment type="cofactor">
    <cofactor evidence="1">
        <name>FMN</name>
        <dbReference type="ChEBI" id="CHEBI:58210"/>
    </cofactor>
</comment>
<dbReference type="InterPro" id="IPR050711">
    <property type="entry name" value="ET-N_metabolism_enzyme"/>
</dbReference>
<keyword evidence="15" id="KW-0314">Glutamate biosynthesis</keyword>
<comment type="cofactor">
    <cofactor evidence="2">
        <name>[3Fe-4S] cluster</name>
        <dbReference type="ChEBI" id="CHEBI:21137"/>
    </cofactor>
</comment>
<dbReference type="Pfam" id="PF04898">
    <property type="entry name" value="Glu_syn_central"/>
    <property type="match status" value="1"/>
</dbReference>
<evidence type="ECO:0000256" key="4">
    <source>
        <dbReference type="ARBA" id="ARBA00009716"/>
    </source>
</evidence>
<dbReference type="PANTHER" id="PTHR11938:SF133">
    <property type="entry name" value="GLUTAMATE SYNTHASE (NADH)"/>
    <property type="match status" value="1"/>
</dbReference>
<dbReference type="Gene3D" id="3.20.20.70">
    <property type="entry name" value="Aldolase class I"/>
    <property type="match status" value="2"/>
</dbReference>
<evidence type="ECO:0000256" key="21">
    <source>
        <dbReference type="SAM" id="MobiDB-lite"/>
    </source>
</evidence>
<dbReference type="EMBL" id="RBIG01000003">
    <property type="protein sequence ID" value="RKQ68344.1"/>
    <property type="molecule type" value="Genomic_DNA"/>
</dbReference>
<keyword evidence="10" id="KW-0274">FAD</keyword>
<comment type="caution">
    <text evidence="23">The sequence shown here is derived from an EMBL/GenBank/DDBJ whole genome shotgun (WGS) entry which is preliminary data.</text>
</comment>
<dbReference type="Pfam" id="PF01645">
    <property type="entry name" value="Glu_synthase"/>
    <property type="match status" value="1"/>
</dbReference>
<evidence type="ECO:0000256" key="13">
    <source>
        <dbReference type="ARBA" id="ARBA00023004"/>
    </source>
</evidence>
<dbReference type="Gene3D" id="3.60.20.10">
    <property type="entry name" value="Glutamine Phosphoribosylpyrophosphate, subunit 1, domain 1"/>
    <property type="match status" value="1"/>
</dbReference>
<evidence type="ECO:0000256" key="20">
    <source>
        <dbReference type="ARBA" id="ARBA00079921"/>
    </source>
</evidence>
<evidence type="ECO:0000256" key="11">
    <source>
        <dbReference type="ARBA" id="ARBA00022962"/>
    </source>
</evidence>
<dbReference type="CDD" id="cd00982">
    <property type="entry name" value="gltB_C"/>
    <property type="match status" value="1"/>
</dbReference>
<protein>
    <recommendedName>
        <fullName evidence="19">Glutamate synthase [NADPH] large chain</fullName>
        <ecNumber evidence="5">1.4.1.13</ecNumber>
    </recommendedName>
    <alternativeName>
        <fullName evidence="20">Glutamate synthase subunit alpha</fullName>
    </alternativeName>
</protein>
<dbReference type="CDD" id="cd02808">
    <property type="entry name" value="GltS_FMN"/>
    <property type="match status" value="1"/>
</dbReference>
<gene>
    <name evidence="23" type="ORF">BCL74_2822</name>
</gene>
<keyword evidence="16" id="KW-0003">3Fe-4S</keyword>